<name>A0A2K2G0R7_9SPHN</name>
<proteinExistence type="predicted"/>
<evidence type="ECO:0000313" key="2">
    <source>
        <dbReference type="Proteomes" id="UP000236327"/>
    </source>
</evidence>
<comment type="caution">
    <text evidence="1">The sequence shown here is derived from an EMBL/GenBank/DDBJ whole genome shotgun (WGS) entry which is preliminary data.</text>
</comment>
<keyword evidence="2" id="KW-1185">Reference proteome</keyword>
<gene>
    <name evidence="1" type="ORF">A8V01_19480</name>
</gene>
<reference evidence="1 2" key="1">
    <citation type="submission" date="2016-05" db="EMBL/GenBank/DDBJ databases">
        <title>Complete genome sequence of Novosphingobium guangzhouense SA925(T).</title>
        <authorList>
            <person name="Sha S."/>
        </authorList>
    </citation>
    <scope>NUCLEOTIDE SEQUENCE [LARGE SCALE GENOMIC DNA]</scope>
    <source>
        <strain evidence="1 2">SA925</strain>
    </source>
</reference>
<organism evidence="1 2">
    <name type="scientific">Novosphingobium guangzhouense</name>
    <dbReference type="NCBI Taxonomy" id="1850347"/>
    <lineage>
        <taxon>Bacteria</taxon>
        <taxon>Pseudomonadati</taxon>
        <taxon>Pseudomonadota</taxon>
        <taxon>Alphaproteobacteria</taxon>
        <taxon>Sphingomonadales</taxon>
        <taxon>Sphingomonadaceae</taxon>
        <taxon>Novosphingobium</taxon>
    </lineage>
</organism>
<sequence>MALDWKKIAKPASTVEGFKGAVRAQKTAAEVVAAAIDKQIELFKAPRSEGRRWFEVKGDQVGFVIRYANSPLKLVGTESKLVVPKDQFVEVLTAIKADVVKGSFKDQLEAGEAKVRQRSASMVAKKAATKTQA</sequence>
<dbReference type="OrthoDB" id="7473065at2"/>
<protein>
    <submittedName>
        <fullName evidence="1">Uncharacterized protein</fullName>
    </submittedName>
</protein>
<dbReference type="RefSeq" id="WP_103096132.1">
    <property type="nucleotide sequence ID" value="NZ_LYMM01000033.1"/>
</dbReference>
<dbReference type="AlphaFoldDB" id="A0A2K2G0R7"/>
<accession>A0A2K2G0R7</accession>
<dbReference type="EMBL" id="LYMM01000033">
    <property type="protein sequence ID" value="PNU04592.1"/>
    <property type="molecule type" value="Genomic_DNA"/>
</dbReference>
<dbReference type="Proteomes" id="UP000236327">
    <property type="component" value="Unassembled WGS sequence"/>
</dbReference>
<evidence type="ECO:0000313" key="1">
    <source>
        <dbReference type="EMBL" id="PNU04592.1"/>
    </source>
</evidence>